<sequence>MGKNPHGFLQHYHIHLIIYVEDMNFEVKKRELYDTGMAILAVAVVLVLLLNLFILFELF</sequence>
<feature type="transmembrane region" description="Helical" evidence="1">
    <location>
        <begin position="37"/>
        <end position="56"/>
    </location>
</feature>
<evidence type="ECO:0000313" key="3">
    <source>
        <dbReference type="Proteomes" id="UP000321954"/>
    </source>
</evidence>
<name>A0A5B8YMI6_9FLAO</name>
<accession>A0A5B8YMI6</accession>
<evidence type="ECO:0000256" key="1">
    <source>
        <dbReference type="SAM" id="Phobius"/>
    </source>
</evidence>
<dbReference type="RefSeq" id="WP_146836435.1">
    <property type="nucleotide sequence ID" value="NZ_CP042476.1"/>
</dbReference>
<keyword evidence="3" id="KW-1185">Reference proteome</keyword>
<gene>
    <name evidence="2" type="ORF">FK178_13795</name>
</gene>
<evidence type="ECO:0000313" key="2">
    <source>
        <dbReference type="EMBL" id="QED38721.1"/>
    </source>
</evidence>
<protein>
    <submittedName>
        <fullName evidence="2">Uncharacterized protein</fullName>
    </submittedName>
</protein>
<dbReference type="Proteomes" id="UP000321954">
    <property type="component" value="Chromosome"/>
</dbReference>
<dbReference type="AlphaFoldDB" id="A0A5B8YMI6"/>
<dbReference type="KEGG" id="anp:FK178_13795"/>
<organism evidence="2 3">
    <name type="scientific">Antarcticibacterium arcticum</name>
    <dbReference type="NCBI Taxonomy" id="2585771"/>
    <lineage>
        <taxon>Bacteria</taxon>
        <taxon>Pseudomonadati</taxon>
        <taxon>Bacteroidota</taxon>
        <taxon>Flavobacteriia</taxon>
        <taxon>Flavobacteriales</taxon>
        <taxon>Flavobacteriaceae</taxon>
        <taxon>Antarcticibacterium</taxon>
    </lineage>
</organism>
<keyword evidence="1" id="KW-0812">Transmembrane</keyword>
<reference evidence="2 3" key="1">
    <citation type="submission" date="2019-08" db="EMBL/GenBank/DDBJ databases">
        <title>Antarcticibacterium arcticum sp. nov., a bacterium isolated from marine sediment of the Canadian Beaufort Sea.</title>
        <authorList>
            <person name="Lee Y.M."/>
            <person name="Baek K."/>
            <person name="Lee D.-H."/>
            <person name="Shin S.C."/>
            <person name="Jin Y.K."/>
            <person name="Park Y."/>
        </authorList>
    </citation>
    <scope>NUCLEOTIDE SEQUENCE [LARGE SCALE GENOMIC DNA]</scope>
    <source>
        <strain evidence="2 3">PAMC 28998</strain>
    </source>
</reference>
<keyword evidence="1" id="KW-0472">Membrane</keyword>
<keyword evidence="1" id="KW-1133">Transmembrane helix</keyword>
<dbReference type="EMBL" id="CP042476">
    <property type="protein sequence ID" value="QED38721.1"/>
    <property type="molecule type" value="Genomic_DNA"/>
</dbReference>
<proteinExistence type="predicted"/>